<comment type="function">
    <text evidence="4">Catalyzes the reversible isomerization-deamination of glucosamine 6-phosphate (GlcN6P) to form fructose 6-phosphate (Fru6P) and ammonium ion.</text>
</comment>
<gene>
    <name evidence="4 6" type="primary">nagB</name>
    <name evidence="6" type="ORF">G5B42_06870</name>
</gene>
<comment type="similarity">
    <text evidence="4">Belongs to the glucosamine/galactosamine-6-phosphate isomerase family. NagB subfamily.</text>
</comment>
<evidence type="ECO:0000256" key="2">
    <source>
        <dbReference type="ARBA" id="ARBA00022801"/>
    </source>
</evidence>
<evidence type="ECO:0000256" key="4">
    <source>
        <dbReference type="HAMAP-Rule" id="MF_01241"/>
    </source>
</evidence>
<dbReference type="PROSITE" id="PS01161">
    <property type="entry name" value="GLC_GALNAC_ISOMERASE"/>
    <property type="match status" value="1"/>
</dbReference>
<dbReference type="CDD" id="cd01399">
    <property type="entry name" value="GlcN6P_deaminase"/>
    <property type="match status" value="1"/>
</dbReference>
<dbReference type="RefSeq" id="WP_181339714.1">
    <property type="nucleotide sequence ID" value="NZ_JAAKDE010000013.1"/>
</dbReference>
<dbReference type="GO" id="GO:0019262">
    <property type="term" value="P:N-acetylneuraminate catabolic process"/>
    <property type="evidence" value="ECO:0007669"/>
    <property type="project" value="UniProtKB-UniRule"/>
</dbReference>
<evidence type="ECO:0000256" key="3">
    <source>
        <dbReference type="ARBA" id="ARBA00023277"/>
    </source>
</evidence>
<dbReference type="InterPro" id="IPR004547">
    <property type="entry name" value="Glucosamine6P_isomerase"/>
</dbReference>
<keyword evidence="3 4" id="KW-0119">Carbohydrate metabolism</keyword>
<sequence>MRIIIGKDYAEISKKAALIVAAQVVLKPDCVLGLATGSTPLGLYRELIAMYERGEVDFSKVTTFNLDEYYPIMPDHPQSYHYFMYQNLFNHINIDPNRIHLPNGMADPVEEECNNYERLIAEAGGIDLQVLGIGVNGHIGFNEPNPGLSSRTHLVDLKQETIKANSRFFQSEAEVPRQALTMGMGTILKARRIILLASGNSKAEAIKKTVQGMVTTECPSSFLQTHPDVTLLLDQEAAALLD</sequence>
<dbReference type="Gene3D" id="3.40.50.1360">
    <property type="match status" value="1"/>
</dbReference>
<dbReference type="FunFam" id="3.40.50.1360:FF:000003">
    <property type="entry name" value="Glucosamine-6-phosphate deaminase"/>
    <property type="match status" value="1"/>
</dbReference>
<feature type="active site" description="For ring-opening step" evidence="4">
    <location>
        <position position="143"/>
    </location>
</feature>
<keyword evidence="7" id="KW-1185">Reference proteome</keyword>
<evidence type="ECO:0000313" key="6">
    <source>
        <dbReference type="EMBL" id="MBA2133262.1"/>
    </source>
</evidence>
<dbReference type="InterPro" id="IPR037171">
    <property type="entry name" value="NagB/RpiA_transferase-like"/>
</dbReference>
<comment type="pathway">
    <text evidence="4">Amino-sugar metabolism; N-acetylneuraminate degradation; D-fructose 6-phosphate from N-acetylneuraminate: step 5/5.</text>
</comment>
<dbReference type="PANTHER" id="PTHR11280">
    <property type="entry name" value="GLUCOSAMINE-6-PHOSPHATE ISOMERASE"/>
    <property type="match status" value="1"/>
</dbReference>
<dbReference type="GO" id="GO:0042802">
    <property type="term" value="F:identical protein binding"/>
    <property type="evidence" value="ECO:0007669"/>
    <property type="project" value="TreeGrafter"/>
</dbReference>
<dbReference type="NCBIfam" id="NF001684">
    <property type="entry name" value="PRK00443.1-4"/>
    <property type="match status" value="1"/>
</dbReference>
<evidence type="ECO:0000313" key="7">
    <source>
        <dbReference type="Proteomes" id="UP000657177"/>
    </source>
</evidence>
<feature type="active site" description="Proton acceptor; for ring-opening step" evidence="4">
    <location>
        <position position="138"/>
    </location>
</feature>
<reference evidence="6" key="1">
    <citation type="submission" date="2020-06" db="EMBL/GenBank/DDBJ databases">
        <title>Novel chitinolytic bacterium.</title>
        <authorList>
            <person name="Ungkulpasvich U."/>
            <person name="Kosugi A."/>
            <person name="Uke A."/>
        </authorList>
    </citation>
    <scope>NUCLEOTIDE SEQUENCE</scope>
    <source>
        <strain evidence="6">UUS1-1</strain>
    </source>
</reference>
<evidence type="ECO:0000256" key="1">
    <source>
        <dbReference type="ARBA" id="ARBA00000644"/>
    </source>
</evidence>
<feature type="domain" description="Glucosamine/galactosamine-6-phosphate isomerase" evidence="5">
    <location>
        <begin position="24"/>
        <end position="226"/>
    </location>
</feature>
<keyword evidence="2 4" id="KW-0378">Hydrolase</keyword>
<dbReference type="EMBL" id="JAAKDE010000013">
    <property type="protein sequence ID" value="MBA2133262.1"/>
    <property type="molecule type" value="Genomic_DNA"/>
</dbReference>
<dbReference type="UniPathway" id="UPA00629">
    <property type="reaction ID" value="UER00684"/>
</dbReference>
<comment type="caution">
    <text evidence="4">Lacks conserved residue(s) required for the propagation of feature annotation.</text>
</comment>
<comment type="caution">
    <text evidence="6">The sequence shown here is derived from an EMBL/GenBank/DDBJ whole genome shotgun (WGS) entry which is preliminary data.</text>
</comment>
<dbReference type="GO" id="GO:0005975">
    <property type="term" value="P:carbohydrate metabolic process"/>
    <property type="evidence" value="ECO:0007669"/>
    <property type="project" value="InterPro"/>
</dbReference>
<evidence type="ECO:0000259" key="5">
    <source>
        <dbReference type="Pfam" id="PF01182"/>
    </source>
</evidence>
<dbReference type="InterPro" id="IPR006148">
    <property type="entry name" value="Glc/Gal-6P_isomerase"/>
</dbReference>
<accession>A0A8J6LSI4</accession>
<name>A0A8J6LSI4_9FIRM</name>
<dbReference type="GO" id="GO:0006046">
    <property type="term" value="P:N-acetylglucosamine catabolic process"/>
    <property type="evidence" value="ECO:0007669"/>
    <property type="project" value="UniProtKB-UniRule"/>
</dbReference>
<dbReference type="InterPro" id="IPR018321">
    <property type="entry name" value="Glucosamine6P_isomerase_CS"/>
</dbReference>
<feature type="active site" description="Proton acceptor; for enolization step" evidence="4">
    <location>
        <position position="67"/>
    </location>
</feature>
<feature type="active site" description="For ring-opening step" evidence="4">
    <location>
        <position position="136"/>
    </location>
</feature>
<dbReference type="GO" id="GO:0004342">
    <property type="term" value="F:glucosamine-6-phosphate deaminase activity"/>
    <property type="evidence" value="ECO:0007669"/>
    <property type="project" value="UniProtKB-UniRule"/>
</dbReference>
<dbReference type="Pfam" id="PF01182">
    <property type="entry name" value="Glucosamine_iso"/>
    <property type="match status" value="1"/>
</dbReference>
<dbReference type="NCBIfam" id="TIGR00502">
    <property type="entry name" value="nagB"/>
    <property type="match status" value="1"/>
</dbReference>
<dbReference type="Proteomes" id="UP000657177">
    <property type="component" value="Unassembled WGS sequence"/>
</dbReference>
<proteinExistence type="inferred from homology"/>
<organism evidence="6 7">
    <name type="scientific">Capillibacterium thermochitinicola</name>
    <dbReference type="NCBI Taxonomy" id="2699427"/>
    <lineage>
        <taxon>Bacteria</taxon>
        <taxon>Bacillati</taxon>
        <taxon>Bacillota</taxon>
        <taxon>Capillibacterium</taxon>
    </lineage>
</organism>
<comment type="catalytic activity">
    <reaction evidence="1 4">
        <text>alpha-D-glucosamine 6-phosphate + H2O = beta-D-fructose 6-phosphate + NH4(+)</text>
        <dbReference type="Rhea" id="RHEA:12172"/>
        <dbReference type="ChEBI" id="CHEBI:15377"/>
        <dbReference type="ChEBI" id="CHEBI:28938"/>
        <dbReference type="ChEBI" id="CHEBI:57634"/>
        <dbReference type="ChEBI" id="CHEBI:75989"/>
        <dbReference type="EC" id="3.5.99.6"/>
    </reaction>
</comment>
<dbReference type="EC" id="3.5.99.6" evidence="4"/>
<dbReference type="PANTHER" id="PTHR11280:SF5">
    <property type="entry name" value="GLUCOSAMINE-6-PHOSPHATE ISOMERASE"/>
    <property type="match status" value="1"/>
</dbReference>
<dbReference type="GO" id="GO:0006043">
    <property type="term" value="P:glucosamine catabolic process"/>
    <property type="evidence" value="ECO:0007669"/>
    <property type="project" value="TreeGrafter"/>
</dbReference>
<dbReference type="AlphaFoldDB" id="A0A8J6LSI4"/>
<dbReference type="SUPFAM" id="SSF100950">
    <property type="entry name" value="NagB/RpiA/CoA transferase-like"/>
    <property type="match status" value="1"/>
</dbReference>
<dbReference type="GO" id="GO:0005737">
    <property type="term" value="C:cytoplasm"/>
    <property type="evidence" value="ECO:0007669"/>
    <property type="project" value="TreeGrafter"/>
</dbReference>
<dbReference type="HAMAP" id="MF_01241">
    <property type="entry name" value="GlcN6P_deamin"/>
    <property type="match status" value="1"/>
</dbReference>
<protein>
    <recommendedName>
        <fullName evidence="4">Glucosamine-6-phosphate deaminase</fullName>
        <ecNumber evidence="4">3.5.99.6</ecNumber>
    </recommendedName>
    <alternativeName>
        <fullName evidence="4">GlcN6P deaminase</fullName>
        <shortName evidence="4">GNPDA</shortName>
    </alternativeName>
    <alternativeName>
        <fullName evidence="4">Glucosamine-6-phosphate isomerase</fullName>
    </alternativeName>
</protein>